<reference evidence="3" key="4">
    <citation type="journal article" date="2015" name="G3 (Bethesda)">
        <title>Genome sequences of three phytopathogenic species of the Magnaporthaceae family of fungi.</title>
        <authorList>
            <person name="Okagaki L.H."/>
            <person name="Nunes C.C."/>
            <person name="Sailsbery J."/>
            <person name="Clay B."/>
            <person name="Brown D."/>
            <person name="John T."/>
            <person name="Oh Y."/>
            <person name="Young N."/>
            <person name="Fitzgerald M."/>
            <person name="Haas B.J."/>
            <person name="Zeng Q."/>
            <person name="Young S."/>
            <person name="Adiconis X."/>
            <person name="Fan L."/>
            <person name="Levin J.Z."/>
            <person name="Mitchell T.K."/>
            <person name="Okubara P.A."/>
            <person name="Farman M.L."/>
            <person name="Kohn L.M."/>
            <person name="Birren B."/>
            <person name="Ma L.-J."/>
            <person name="Dean R.A."/>
        </authorList>
    </citation>
    <scope>NUCLEOTIDE SEQUENCE</scope>
    <source>
        <strain evidence="3">ATCC 64411 / 73-15</strain>
    </source>
</reference>
<keyword evidence="4" id="KW-1185">Reference proteome</keyword>
<gene>
    <name evidence="2" type="ORF">MAPG_03004</name>
</gene>
<dbReference type="EMBL" id="GL876967">
    <property type="protein sequence ID" value="KLU83955.1"/>
    <property type="molecule type" value="Genomic_DNA"/>
</dbReference>
<reference evidence="3" key="5">
    <citation type="submission" date="2015-06" db="UniProtKB">
        <authorList>
            <consortium name="EnsemblFungi"/>
        </authorList>
    </citation>
    <scope>IDENTIFICATION</scope>
    <source>
        <strain evidence="3">ATCC 64411</strain>
    </source>
</reference>
<evidence type="ECO:0000313" key="4">
    <source>
        <dbReference type="Proteomes" id="UP000011715"/>
    </source>
</evidence>
<feature type="region of interest" description="Disordered" evidence="1">
    <location>
        <begin position="37"/>
        <end position="58"/>
    </location>
</feature>
<protein>
    <submittedName>
        <fullName evidence="2 3">Uncharacterized protein</fullName>
    </submittedName>
</protein>
<dbReference type="VEuPathDB" id="FungiDB:MAPG_03004"/>
<dbReference type="Proteomes" id="UP000011715">
    <property type="component" value="Unassembled WGS sequence"/>
</dbReference>
<sequence>MLILTPMPASGFPGPKIDRIEWQSRNTAPGLHCRATSRGRHMGKSGRPAAPVASPRDEGRARLDSACVGGGAASESVGTWLQKQRAWNPCVILFSALMLSPGMGPSKCFFYCCYYYYYYLSLSFSVSVSDTVVVRSERDKTFTDRGRRMAAELAPPRPVPYPRVHVRPRLVSIHLYICKGRGLG</sequence>
<dbReference type="EnsemblFungi" id="MAPG_03004T0">
    <property type="protein sequence ID" value="MAPG_03004T0"/>
    <property type="gene ID" value="MAPG_03004"/>
</dbReference>
<reference evidence="2" key="2">
    <citation type="submission" date="2010-05" db="EMBL/GenBank/DDBJ databases">
        <title>The Genome Sequence of Magnaporthe poae strain ATCC 64411.</title>
        <authorList>
            <consortium name="The Broad Institute Genome Sequencing Platform"/>
            <consortium name="Broad Institute Genome Sequencing Center for Infectious Disease"/>
            <person name="Ma L.-J."/>
            <person name="Dead R."/>
            <person name="Young S."/>
            <person name="Zeng Q."/>
            <person name="Koehrsen M."/>
            <person name="Alvarado L."/>
            <person name="Berlin A."/>
            <person name="Chapman S.B."/>
            <person name="Chen Z."/>
            <person name="Freedman E."/>
            <person name="Gellesch M."/>
            <person name="Goldberg J."/>
            <person name="Griggs A."/>
            <person name="Gujja S."/>
            <person name="Heilman E.R."/>
            <person name="Heiman D."/>
            <person name="Hepburn T."/>
            <person name="Howarth C."/>
            <person name="Jen D."/>
            <person name="Larson L."/>
            <person name="Mehta T."/>
            <person name="Neiman D."/>
            <person name="Pearson M."/>
            <person name="Roberts A."/>
            <person name="Saif S."/>
            <person name="Shea T."/>
            <person name="Shenoy N."/>
            <person name="Sisk P."/>
            <person name="Stolte C."/>
            <person name="Sykes S."/>
            <person name="Walk T."/>
            <person name="White J."/>
            <person name="Yandava C."/>
            <person name="Haas B."/>
            <person name="Nusbaum C."/>
            <person name="Birren B."/>
        </authorList>
    </citation>
    <scope>NUCLEOTIDE SEQUENCE</scope>
    <source>
        <strain evidence="2">ATCC 64411</strain>
    </source>
</reference>
<name>A0A0C4DSW1_MAGP6</name>
<reference evidence="2" key="3">
    <citation type="submission" date="2011-03" db="EMBL/GenBank/DDBJ databases">
        <title>Annotation of Magnaporthe poae ATCC 64411.</title>
        <authorList>
            <person name="Ma L.-J."/>
            <person name="Dead R."/>
            <person name="Young S.K."/>
            <person name="Zeng Q."/>
            <person name="Gargeya S."/>
            <person name="Fitzgerald M."/>
            <person name="Haas B."/>
            <person name="Abouelleil A."/>
            <person name="Alvarado L."/>
            <person name="Arachchi H.M."/>
            <person name="Berlin A."/>
            <person name="Brown A."/>
            <person name="Chapman S.B."/>
            <person name="Chen Z."/>
            <person name="Dunbar C."/>
            <person name="Freedman E."/>
            <person name="Gearin G."/>
            <person name="Gellesch M."/>
            <person name="Goldberg J."/>
            <person name="Griggs A."/>
            <person name="Gujja S."/>
            <person name="Heiman D."/>
            <person name="Howarth C."/>
            <person name="Larson L."/>
            <person name="Lui A."/>
            <person name="MacDonald P.J.P."/>
            <person name="Mehta T."/>
            <person name="Montmayeur A."/>
            <person name="Murphy C."/>
            <person name="Neiman D."/>
            <person name="Pearson M."/>
            <person name="Priest M."/>
            <person name="Roberts A."/>
            <person name="Saif S."/>
            <person name="Shea T."/>
            <person name="Shenoy N."/>
            <person name="Sisk P."/>
            <person name="Stolte C."/>
            <person name="Sykes S."/>
            <person name="Yandava C."/>
            <person name="Wortman J."/>
            <person name="Nusbaum C."/>
            <person name="Birren B."/>
        </authorList>
    </citation>
    <scope>NUCLEOTIDE SEQUENCE</scope>
    <source>
        <strain evidence="2">ATCC 64411</strain>
    </source>
</reference>
<evidence type="ECO:0000313" key="3">
    <source>
        <dbReference type="EnsemblFungi" id="MAPG_03004T0"/>
    </source>
</evidence>
<evidence type="ECO:0000256" key="1">
    <source>
        <dbReference type="SAM" id="MobiDB-lite"/>
    </source>
</evidence>
<evidence type="ECO:0000313" key="2">
    <source>
        <dbReference type="EMBL" id="KLU83955.1"/>
    </source>
</evidence>
<accession>A0A0C4DSW1</accession>
<proteinExistence type="predicted"/>
<organism evidence="3 4">
    <name type="scientific">Magnaporthiopsis poae (strain ATCC 64411 / 73-15)</name>
    <name type="common">Kentucky bluegrass fungus</name>
    <name type="synonym">Magnaporthe poae</name>
    <dbReference type="NCBI Taxonomy" id="644358"/>
    <lineage>
        <taxon>Eukaryota</taxon>
        <taxon>Fungi</taxon>
        <taxon>Dikarya</taxon>
        <taxon>Ascomycota</taxon>
        <taxon>Pezizomycotina</taxon>
        <taxon>Sordariomycetes</taxon>
        <taxon>Sordariomycetidae</taxon>
        <taxon>Magnaporthales</taxon>
        <taxon>Magnaporthaceae</taxon>
        <taxon>Magnaporthiopsis</taxon>
    </lineage>
</organism>
<dbReference type="AlphaFoldDB" id="A0A0C4DSW1"/>
<reference evidence="4" key="1">
    <citation type="submission" date="2010-05" db="EMBL/GenBank/DDBJ databases">
        <title>The genome sequence of Magnaporthe poae strain ATCC 64411.</title>
        <authorList>
            <person name="Ma L.-J."/>
            <person name="Dead R."/>
            <person name="Young S."/>
            <person name="Zeng Q."/>
            <person name="Koehrsen M."/>
            <person name="Alvarado L."/>
            <person name="Berlin A."/>
            <person name="Chapman S.B."/>
            <person name="Chen Z."/>
            <person name="Freedman E."/>
            <person name="Gellesch M."/>
            <person name="Goldberg J."/>
            <person name="Griggs A."/>
            <person name="Gujja S."/>
            <person name="Heilman E.R."/>
            <person name="Heiman D."/>
            <person name="Hepburn T."/>
            <person name="Howarth C."/>
            <person name="Jen D."/>
            <person name="Larson L."/>
            <person name="Mehta T."/>
            <person name="Neiman D."/>
            <person name="Pearson M."/>
            <person name="Roberts A."/>
            <person name="Saif S."/>
            <person name="Shea T."/>
            <person name="Shenoy N."/>
            <person name="Sisk P."/>
            <person name="Stolte C."/>
            <person name="Sykes S."/>
            <person name="Walk T."/>
            <person name="White J."/>
            <person name="Yandava C."/>
            <person name="Haas B."/>
            <person name="Nusbaum C."/>
            <person name="Birren B."/>
        </authorList>
    </citation>
    <scope>NUCLEOTIDE SEQUENCE [LARGE SCALE GENOMIC DNA]</scope>
    <source>
        <strain evidence="4">ATCC 64411 / 73-15</strain>
    </source>
</reference>
<dbReference type="EMBL" id="ADBL01000727">
    <property type="status" value="NOT_ANNOTATED_CDS"/>
    <property type="molecule type" value="Genomic_DNA"/>
</dbReference>